<evidence type="ECO:0000256" key="1">
    <source>
        <dbReference type="SAM" id="MobiDB-lite"/>
    </source>
</evidence>
<organism evidence="2 3">
    <name type="scientific">Micromonospora endophytica</name>
    <dbReference type="NCBI Taxonomy" id="515350"/>
    <lineage>
        <taxon>Bacteria</taxon>
        <taxon>Bacillati</taxon>
        <taxon>Actinomycetota</taxon>
        <taxon>Actinomycetes</taxon>
        <taxon>Micromonosporales</taxon>
        <taxon>Micromonosporaceae</taxon>
        <taxon>Micromonospora</taxon>
    </lineage>
</organism>
<feature type="region of interest" description="Disordered" evidence="1">
    <location>
        <begin position="315"/>
        <end position="339"/>
    </location>
</feature>
<proteinExistence type="predicted"/>
<evidence type="ECO:0000313" key="2">
    <source>
        <dbReference type="EMBL" id="PZF90847.1"/>
    </source>
</evidence>
<sequence length="361" mass="38537">MATAHPGVHGHHAIERRHLLGGHRFDDAAHLLALQRAVGNRGVGELLTAQRMFQSPAQGQGQAAGAPAPAVTLTEVEQLQAYHRNVVNRHVRALLDELIPHLQRVSTWTPAPGTGGGHTRNLGPAPTGGSQYEISYASGGRDSERIAVLVHELTHVAVNEAYDSDMLNYPVAPLPAGSTAADEGARQDERVRATNQDQINAFQAHAVRNAAELLELLPAAGFGASRMQEVANKLSGHTAQKPLHEYDAVLSHLLVWAERDDVSRTTPFYQRLTAFVAEAAGWRQAGAVNPTAAPDTLNEQRDRVMNARLAIPSPRATTTAGAGAAAAGASSTASRSIRSIRDQAKATLSKLSRRFPRGDQS</sequence>
<protein>
    <submittedName>
        <fullName evidence="2">Uncharacterized protein</fullName>
    </submittedName>
</protein>
<gene>
    <name evidence="2" type="ORF">C1I93_22250</name>
</gene>
<dbReference type="RefSeq" id="WP_111245241.1">
    <property type="nucleotide sequence ID" value="NZ_AP023358.1"/>
</dbReference>
<accession>A0A2W2CS42</accession>
<dbReference type="AlphaFoldDB" id="A0A2W2CS42"/>
<feature type="compositionally biased region" description="Low complexity" evidence="1">
    <location>
        <begin position="315"/>
        <end position="337"/>
    </location>
</feature>
<name>A0A2W2CS42_9ACTN</name>
<dbReference type="EMBL" id="POTX01000183">
    <property type="protein sequence ID" value="PZF90847.1"/>
    <property type="molecule type" value="Genomic_DNA"/>
</dbReference>
<comment type="caution">
    <text evidence="2">The sequence shown here is derived from an EMBL/GenBank/DDBJ whole genome shotgun (WGS) entry which is preliminary data.</text>
</comment>
<dbReference type="OrthoDB" id="6289813at2"/>
<evidence type="ECO:0000313" key="3">
    <source>
        <dbReference type="Proteomes" id="UP000248627"/>
    </source>
</evidence>
<reference evidence="2 3" key="1">
    <citation type="submission" date="2018-01" db="EMBL/GenBank/DDBJ databases">
        <title>Draft genome sequence of Jishengella endophytica.</title>
        <authorList>
            <person name="Sahin N."/>
            <person name="Ay H."/>
            <person name="Saygin H."/>
        </authorList>
    </citation>
    <scope>NUCLEOTIDE SEQUENCE [LARGE SCALE GENOMIC DNA]</scope>
    <source>
        <strain evidence="2 3">DSM 45430</strain>
    </source>
</reference>
<keyword evidence="3" id="KW-1185">Reference proteome</keyword>
<dbReference type="Proteomes" id="UP000248627">
    <property type="component" value="Unassembled WGS sequence"/>
</dbReference>
<feature type="region of interest" description="Disordered" evidence="1">
    <location>
        <begin position="109"/>
        <end position="128"/>
    </location>
</feature>